<feature type="transmembrane region" description="Helical" evidence="6">
    <location>
        <begin position="132"/>
        <end position="152"/>
    </location>
</feature>
<feature type="transmembrane region" description="Helical" evidence="6">
    <location>
        <begin position="88"/>
        <end position="111"/>
    </location>
</feature>
<feature type="transmembrane region" description="Helical" evidence="6">
    <location>
        <begin position="64"/>
        <end position="82"/>
    </location>
</feature>
<name>A0A085JCQ6_9GAMM</name>
<keyword evidence="8" id="KW-1185">Reference proteome</keyword>
<evidence type="ECO:0000256" key="2">
    <source>
        <dbReference type="ARBA" id="ARBA00022448"/>
    </source>
</evidence>
<evidence type="ECO:0008006" key="9">
    <source>
        <dbReference type="Google" id="ProtNLM"/>
    </source>
</evidence>
<dbReference type="InterPro" id="IPR036259">
    <property type="entry name" value="MFS_trans_sf"/>
</dbReference>
<feature type="transmembrane region" description="Helical" evidence="6">
    <location>
        <begin position="7"/>
        <end position="27"/>
    </location>
</feature>
<dbReference type="PANTHER" id="PTHR23506">
    <property type="entry name" value="GH10249P"/>
    <property type="match status" value="1"/>
</dbReference>
<accession>A0A085JCQ6</accession>
<keyword evidence="3 6" id="KW-0812">Transmembrane</keyword>
<dbReference type="AlphaFoldDB" id="A0A085JCQ6"/>
<feature type="transmembrane region" description="Helical" evidence="6">
    <location>
        <begin position="328"/>
        <end position="351"/>
    </location>
</feature>
<comment type="subcellular location">
    <subcellularLocation>
        <location evidence="1">Membrane</location>
        <topology evidence="1">Multi-pass membrane protein</topology>
    </subcellularLocation>
</comment>
<evidence type="ECO:0000256" key="1">
    <source>
        <dbReference type="ARBA" id="ARBA00004141"/>
    </source>
</evidence>
<dbReference type="eggNOG" id="ENOG50330NQ">
    <property type="taxonomic scope" value="Bacteria"/>
</dbReference>
<feature type="transmembrane region" description="Helical" evidence="6">
    <location>
        <begin position="293"/>
        <end position="316"/>
    </location>
</feature>
<evidence type="ECO:0000313" key="8">
    <source>
        <dbReference type="Proteomes" id="UP000028602"/>
    </source>
</evidence>
<protein>
    <recommendedName>
        <fullName evidence="9">MFS transporter</fullName>
    </recommendedName>
</protein>
<evidence type="ECO:0000256" key="3">
    <source>
        <dbReference type="ARBA" id="ARBA00022692"/>
    </source>
</evidence>
<feature type="transmembrane region" description="Helical" evidence="6">
    <location>
        <begin position="158"/>
        <end position="179"/>
    </location>
</feature>
<dbReference type="CDD" id="cd06174">
    <property type="entry name" value="MFS"/>
    <property type="match status" value="1"/>
</dbReference>
<dbReference type="PANTHER" id="PTHR23506:SF23">
    <property type="entry name" value="GH10249P"/>
    <property type="match status" value="1"/>
</dbReference>
<feature type="transmembrane region" description="Helical" evidence="6">
    <location>
        <begin position="200"/>
        <end position="227"/>
    </location>
</feature>
<evidence type="ECO:0000313" key="7">
    <source>
        <dbReference type="EMBL" id="KFD18252.1"/>
    </source>
</evidence>
<keyword evidence="5 6" id="KW-0472">Membrane</keyword>
<keyword evidence="4 6" id="KW-1133">Transmembrane helix</keyword>
<proteinExistence type="predicted"/>
<dbReference type="RefSeq" id="WP_051170992.1">
    <property type="nucleotide sequence ID" value="NZ_ATMJ01000084.1"/>
</dbReference>
<reference evidence="7 8" key="1">
    <citation type="submission" date="2014-05" db="EMBL/GenBank/DDBJ databases">
        <title>ATOL: Assembling a taxonomically balanced genome-scale reconstruction of the evolutionary history of the Enterobacteriaceae.</title>
        <authorList>
            <person name="Plunkett G.III."/>
            <person name="Neeno-Eckwall E.C."/>
            <person name="Glasner J.D."/>
            <person name="Perna N.T."/>
        </authorList>
    </citation>
    <scope>NUCLEOTIDE SEQUENCE [LARGE SCALE GENOMIC DNA]</scope>
    <source>
        <strain evidence="7 8">ATCC 33301</strain>
    </source>
</reference>
<dbReference type="InterPro" id="IPR011701">
    <property type="entry name" value="MFS"/>
</dbReference>
<organism evidence="7 8">
    <name type="scientific">Tatumella ptyseos ATCC 33301</name>
    <dbReference type="NCBI Taxonomy" id="1005995"/>
    <lineage>
        <taxon>Bacteria</taxon>
        <taxon>Pseudomonadati</taxon>
        <taxon>Pseudomonadota</taxon>
        <taxon>Gammaproteobacteria</taxon>
        <taxon>Enterobacterales</taxon>
        <taxon>Erwiniaceae</taxon>
        <taxon>Tatumella</taxon>
    </lineage>
</organism>
<evidence type="ECO:0000256" key="4">
    <source>
        <dbReference type="ARBA" id="ARBA00022989"/>
    </source>
</evidence>
<dbReference type="SUPFAM" id="SSF103473">
    <property type="entry name" value="MFS general substrate transporter"/>
    <property type="match status" value="1"/>
</dbReference>
<feature type="transmembrane region" description="Helical" evidence="6">
    <location>
        <begin position="233"/>
        <end position="256"/>
    </location>
</feature>
<comment type="caution">
    <text evidence="7">The sequence shown here is derived from an EMBL/GenBank/DDBJ whole genome shotgun (WGS) entry which is preliminary data.</text>
</comment>
<dbReference type="OrthoDB" id="6452825at2"/>
<gene>
    <name evidence="7" type="ORF">GTPT_2442</name>
</gene>
<dbReference type="InterPro" id="IPR050930">
    <property type="entry name" value="MFS_Vesicular_Transporter"/>
</dbReference>
<feature type="transmembrane region" description="Helical" evidence="6">
    <location>
        <begin position="268"/>
        <end position="287"/>
    </location>
</feature>
<evidence type="ECO:0000256" key="5">
    <source>
        <dbReference type="ARBA" id="ARBA00023136"/>
    </source>
</evidence>
<dbReference type="EMBL" id="JMPR01000038">
    <property type="protein sequence ID" value="KFD18252.1"/>
    <property type="molecule type" value="Genomic_DNA"/>
</dbReference>
<dbReference type="Proteomes" id="UP000028602">
    <property type="component" value="Unassembled WGS sequence"/>
</dbReference>
<feature type="transmembrane region" description="Helical" evidence="6">
    <location>
        <begin position="33"/>
        <end position="52"/>
    </location>
</feature>
<evidence type="ECO:0000256" key="6">
    <source>
        <dbReference type="SAM" id="Phobius"/>
    </source>
</evidence>
<sequence length="396" mass="43403">MQKRIYLLNALFLFPMWISKTLQPLFWAGEGKLNLFSLSYVAMAVAGSLSIFYSSLLAKTGIRCALLIGYALYGAGLVMRAYPQNALLAILTGLTAGIGASVTGITLRALILETDEVNRKKAVLHTDNISTLSQSFGAMLSGLLVSFVSLYFHNGYQISLWITGLLAMSGMLFVPKTGYKDDFSTHKKDRASLSLMKKPDTITTFIFMACFAQGLCWAIFIPLVPIYLKDIGYSINSIGVILSSGVALGFVLKNIYVSLTKKYEINNSLMLFTLLSSASVFLSACFLSEKIKLYFALTIIAFYTFKATMSLILNFIEMNIAEKGRAHAVFGIRQTAFLTGDIAGGILMPIVYHHNILTRYSIILPVLLLIASALIEKCDQLASRDGNPPIFNGGDK</sequence>
<dbReference type="GO" id="GO:0022857">
    <property type="term" value="F:transmembrane transporter activity"/>
    <property type="evidence" value="ECO:0007669"/>
    <property type="project" value="InterPro"/>
</dbReference>
<dbReference type="Gene3D" id="1.20.1250.20">
    <property type="entry name" value="MFS general substrate transporter like domains"/>
    <property type="match status" value="2"/>
</dbReference>
<keyword evidence="2" id="KW-0813">Transport</keyword>
<dbReference type="GO" id="GO:0016020">
    <property type="term" value="C:membrane"/>
    <property type="evidence" value="ECO:0007669"/>
    <property type="project" value="UniProtKB-SubCell"/>
</dbReference>
<dbReference type="Pfam" id="PF07690">
    <property type="entry name" value="MFS_1"/>
    <property type="match status" value="1"/>
</dbReference>
<feature type="transmembrane region" description="Helical" evidence="6">
    <location>
        <begin position="357"/>
        <end position="375"/>
    </location>
</feature>